<evidence type="ECO:0000259" key="7">
    <source>
        <dbReference type="PROSITE" id="PS50023"/>
    </source>
</evidence>
<feature type="compositionally biased region" description="Low complexity" evidence="6">
    <location>
        <begin position="853"/>
        <end position="876"/>
    </location>
</feature>
<reference evidence="8 9" key="1">
    <citation type="journal article" date="2018" name="MBio">
        <title>Comparative Genomics Reveals the Core Gene Toolbox for the Fungus-Insect Symbiosis.</title>
        <authorList>
            <person name="Wang Y."/>
            <person name="Stata M."/>
            <person name="Wang W."/>
            <person name="Stajich J.E."/>
            <person name="White M.M."/>
            <person name="Moncalvo J.M."/>
        </authorList>
    </citation>
    <scope>NUCLEOTIDE SEQUENCE [LARGE SCALE GENOMIC DNA]</scope>
    <source>
        <strain evidence="8 9">SC-DP-2</strain>
    </source>
</reference>
<feature type="compositionally biased region" description="Polar residues" evidence="6">
    <location>
        <begin position="386"/>
        <end position="408"/>
    </location>
</feature>
<feature type="compositionally biased region" description="Polar residues" evidence="6">
    <location>
        <begin position="667"/>
        <end position="696"/>
    </location>
</feature>
<proteinExistence type="predicted"/>
<dbReference type="InterPro" id="IPR001781">
    <property type="entry name" value="Znf_LIM"/>
</dbReference>
<dbReference type="PROSITE" id="PS50023">
    <property type="entry name" value="LIM_DOMAIN_2"/>
    <property type="match status" value="4"/>
</dbReference>
<dbReference type="PROSITE" id="PS00028">
    <property type="entry name" value="ZINC_FINGER_C2H2_1"/>
    <property type="match status" value="1"/>
</dbReference>
<feature type="region of interest" description="Disordered" evidence="6">
    <location>
        <begin position="651"/>
        <end position="717"/>
    </location>
</feature>
<organism evidence="8 9">
    <name type="scientific">Smittium megazygosporum</name>
    <dbReference type="NCBI Taxonomy" id="133381"/>
    <lineage>
        <taxon>Eukaryota</taxon>
        <taxon>Fungi</taxon>
        <taxon>Fungi incertae sedis</taxon>
        <taxon>Zoopagomycota</taxon>
        <taxon>Kickxellomycotina</taxon>
        <taxon>Harpellomycetes</taxon>
        <taxon>Harpellales</taxon>
        <taxon>Legeriomycetaceae</taxon>
        <taxon>Smittium</taxon>
    </lineage>
</organism>
<evidence type="ECO:0000256" key="6">
    <source>
        <dbReference type="SAM" id="MobiDB-lite"/>
    </source>
</evidence>
<evidence type="ECO:0000256" key="3">
    <source>
        <dbReference type="ARBA" id="ARBA00022833"/>
    </source>
</evidence>
<feature type="compositionally biased region" description="Polar residues" evidence="6">
    <location>
        <begin position="1152"/>
        <end position="1164"/>
    </location>
</feature>
<feature type="compositionally biased region" description="Pro residues" evidence="6">
    <location>
        <begin position="810"/>
        <end position="820"/>
    </location>
</feature>
<feature type="compositionally biased region" description="Low complexity" evidence="6">
    <location>
        <begin position="1451"/>
        <end position="1465"/>
    </location>
</feature>
<dbReference type="OrthoDB" id="1112565at2759"/>
<sequence length="1664" mass="181913">MFCRYCGSIVYADRCRNCGGPPVDPTTKVGQIIPDKKDPWSSGYFERSILNDDVSFQRQSQAERSRKSQSMIIPLNMTDDKGLNESNSSILRSYTPLRNYSSQNHVANSSSTSINSRYGTEKFPASVYQSPSSTHIIADSTSFVKRSLVADQRNNTSESNSNNSGIITPLSLSRDIRCTTPINANGRCITPTKTSNSVSQLHLLKENAPGFMSASPSKLNTSIPASKYGTDLNTSISSMHSNSNTFDSPTKHKRITSFSLAIQKLKSMDLNQPGSPITKNPRNNVFSDSISGSTPRSNPRTSSFSSFNWPSASSPLPRPVPALSNIDMGDPFALPASTDKIKTSGVSGVQISNTLQSASDTRKPFLGLSGSSEGNVSFDSKENDVSSDSFIGSRQPNRTNSVSKSTMLGLNDKIKETPKLDSSNTSQQTRDRSQSLVPFPSTPSSLSVVASGNNSNIPQALTPVRKFSESASKGKPSFSFKDLGNITHACSACNKQVKFQDIRTLYSLPGTAFCKDCFQKENTKHFCYVCKKQVLAHGRPWVSIGSNYFHKICMVCSKCSLLIMGTPRLSSNGEIFCNKCTINQDESGVRTPKSLPTVPKLPASAIGPKPVGLSGTNPVNSVKRLESTAKGFNTANTANKLEQDKLLLHGKEAPSGKSDNHVGNLPRVQTKSNQPSNILSNPISTSKPVSTSSYLSSKPLPTIPNTPTKNTSGVNDISTSKVANMSAIFEKVDKHESENINKNVSVNLSTKSSTSKDEPETSNPSLISDKGLAHKNPDNAKAMDSVSPNSQTAIPKSETTTNQQFKPIQQPQPQPQPFVPPVANSSISSIAARSDFLDDLPSVADIMDFVKKNSSSSIDVPIRSSSRSSGDINSSVASLSAEGNEENTVSNTSDSIHTDDGNKENEVQHESSLVSLKADQKLQENEPSSVKQNDYMNQSNLSLNASTSSIDNDVQVVSESFKELRSFVNQNSDSMDFGSSSTINHSLDSRAKTFKTGFNETKINYYDMDQRNEISVNKALVEPKFEQVEFPEAPKAKQFSQTENRYPSQDFADDQTAIKSIKESQIRKFEGLAKNASNEDMPRESQRSIRVPSIKKSKEEFENLKKMFSGEQQNLSSKNSSKSSISRSGSSSSDKLTESKISLIMKKLNLDPQEQSETQKSYITDSGRGLKSDLNASTVRDERGLADNLKNTTAPSNTDKLNSSVADTKGGLLNSYNPQPKKLPQIPNRPKETPPASPRIEEEISNRRTSNPLKITKILKSRPSPRLSNKFIKETQGLSQTSLISETQNEDRSVDPSITQSTYSLSGDTSIPDIGSASHSRIIAEILEDSEDEYTPPNHCTRCKQPLSDTWFNLDNGRKIHPECFTCPGCTNPIQDGIYVIGHGKEYHPGCLPQSPPVISIEKIPLKNLKRSTTKRGKKTENSPVPAPRPSQRIKSFASLKKSRSSLKGELNASESSNRKSSNSEELLFSDVESDYGSSFTENDTCDRCHNEILGPRFCLTSGKLYHPECFICAGCKERFEEGSYISYDGLEYHHHCVPVIIANDTAANEANNMSRTIQNGQVSASVESIDNRDVDGSSGSINSALNYTDEDQDQDEDIFCFKCNKVIDGVFAEFNDLCFHPNCFSCIDCGRIITPKLPYADIGLNGPCCKFCLRKRFPTATNL</sequence>
<feature type="domain" description="LIM zinc-binding" evidence="7">
    <location>
        <begin position="1338"/>
        <end position="1398"/>
    </location>
</feature>
<dbReference type="PANTHER" id="PTHR24205">
    <property type="entry name" value="FOUR AND A HALF LIM DOMAINS PROTEIN"/>
    <property type="match status" value="1"/>
</dbReference>
<evidence type="ECO:0000256" key="1">
    <source>
        <dbReference type="ARBA" id="ARBA00022723"/>
    </source>
</evidence>
<feature type="compositionally biased region" description="Polar residues" evidence="6">
    <location>
        <begin position="369"/>
        <end position="378"/>
    </location>
</feature>
<feature type="compositionally biased region" description="Polar residues" evidence="6">
    <location>
        <begin position="442"/>
        <end position="451"/>
    </location>
</feature>
<keyword evidence="4 5" id="KW-0440">LIM domain</keyword>
<protein>
    <recommendedName>
        <fullName evidence="7">LIM zinc-binding domain-containing protein</fullName>
    </recommendedName>
</protein>
<accession>A0A2T9ZHW6</accession>
<evidence type="ECO:0000313" key="8">
    <source>
        <dbReference type="EMBL" id="PVV04174.1"/>
    </source>
</evidence>
<dbReference type="Gene3D" id="2.10.110.10">
    <property type="entry name" value="Cysteine Rich Protein"/>
    <property type="match status" value="4"/>
</dbReference>
<feature type="region of interest" description="Disordered" evidence="6">
    <location>
        <begin position="1402"/>
        <end position="1465"/>
    </location>
</feature>
<feature type="region of interest" description="Disordered" evidence="6">
    <location>
        <begin position="853"/>
        <end position="912"/>
    </location>
</feature>
<feature type="region of interest" description="Disordered" evidence="6">
    <location>
        <begin position="361"/>
        <end position="451"/>
    </location>
</feature>
<dbReference type="PROSITE" id="PS00478">
    <property type="entry name" value="LIM_DOMAIN_1"/>
    <property type="match status" value="2"/>
</dbReference>
<feature type="domain" description="LIM zinc-binding" evidence="7">
    <location>
        <begin position="1599"/>
        <end position="1660"/>
    </location>
</feature>
<dbReference type="GO" id="GO:0005634">
    <property type="term" value="C:nucleus"/>
    <property type="evidence" value="ECO:0007669"/>
    <property type="project" value="TreeGrafter"/>
</dbReference>
<dbReference type="Proteomes" id="UP000245609">
    <property type="component" value="Unassembled WGS sequence"/>
</dbReference>
<feature type="compositionally biased region" description="Low complexity" evidence="6">
    <location>
        <begin position="302"/>
        <end position="315"/>
    </location>
</feature>
<dbReference type="CDD" id="cd08368">
    <property type="entry name" value="LIM"/>
    <property type="match status" value="4"/>
</dbReference>
<feature type="region of interest" description="Disordered" evidence="6">
    <location>
        <begin position="1072"/>
        <end position="1096"/>
    </location>
</feature>
<gene>
    <name evidence="8" type="ORF">BB560_001318</name>
</gene>
<feature type="region of interest" description="Disordered" evidence="6">
    <location>
        <begin position="269"/>
        <end position="323"/>
    </location>
</feature>
<feature type="region of interest" description="Disordered" evidence="6">
    <location>
        <begin position="1032"/>
        <end position="1053"/>
    </location>
</feature>
<evidence type="ECO:0000256" key="4">
    <source>
        <dbReference type="ARBA" id="ARBA00023038"/>
    </source>
</evidence>
<feature type="compositionally biased region" description="Polar residues" evidence="6">
    <location>
        <begin position="269"/>
        <end position="301"/>
    </location>
</feature>
<keyword evidence="2" id="KW-0677">Repeat</keyword>
<dbReference type="PANTHER" id="PTHR24205:SF16">
    <property type="entry name" value="GH01042P-RELATED"/>
    <property type="match status" value="1"/>
</dbReference>
<feature type="compositionally biased region" description="Low complexity" evidence="6">
    <location>
        <begin position="1116"/>
        <end position="1134"/>
    </location>
</feature>
<dbReference type="GO" id="GO:0003712">
    <property type="term" value="F:transcription coregulator activity"/>
    <property type="evidence" value="ECO:0007669"/>
    <property type="project" value="TreeGrafter"/>
</dbReference>
<feature type="compositionally biased region" description="Polar residues" evidence="6">
    <location>
        <begin position="1296"/>
        <end position="1309"/>
    </location>
</feature>
<evidence type="ECO:0000256" key="2">
    <source>
        <dbReference type="ARBA" id="ARBA00022737"/>
    </source>
</evidence>
<feature type="region of interest" description="Disordered" evidence="6">
    <location>
        <begin position="1108"/>
        <end position="1315"/>
    </location>
</feature>
<feature type="compositionally biased region" description="Polar residues" evidence="6">
    <location>
        <begin position="1276"/>
        <end position="1287"/>
    </location>
</feature>
<feature type="compositionally biased region" description="Polar residues" evidence="6">
    <location>
        <begin position="886"/>
        <end position="895"/>
    </location>
</feature>
<evidence type="ECO:0000256" key="5">
    <source>
        <dbReference type="PROSITE-ProRule" id="PRU00125"/>
    </source>
</evidence>
<dbReference type="STRING" id="133381.A0A2T9ZHW6"/>
<dbReference type="SMART" id="SM00132">
    <property type="entry name" value="LIM"/>
    <property type="match status" value="4"/>
</dbReference>
<feature type="compositionally biased region" description="Basic and acidic residues" evidence="6">
    <location>
        <begin position="651"/>
        <end position="660"/>
    </location>
</feature>
<feature type="compositionally biased region" description="Polar residues" evidence="6">
    <location>
        <begin position="740"/>
        <end position="753"/>
    </location>
</feature>
<name>A0A2T9ZHW6_9FUNG</name>
<comment type="caution">
    <text evidence="8">The sequence shown here is derived from an EMBL/GenBank/DDBJ whole genome shotgun (WGS) entry which is preliminary data.</text>
</comment>
<feature type="compositionally biased region" description="Polar residues" evidence="6">
    <location>
        <begin position="1038"/>
        <end position="1047"/>
    </location>
</feature>
<feature type="compositionally biased region" description="Basic residues" evidence="6">
    <location>
        <begin position="1408"/>
        <end position="1418"/>
    </location>
</feature>
<keyword evidence="1 5" id="KW-0479">Metal-binding</keyword>
<evidence type="ECO:0000313" key="9">
    <source>
        <dbReference type="Proteomes" id="UP000245609"/>
    </source>
</evidence>
<feature type="compositionally biased region" description="Polar residues" evidence="6">
    <location>
        <begin position="703"/>
        <end position="717"/>
    </location>
</feature>
<feature type="domain" description="LIM zinc-binding" evidence="7">
    <location>
        <begin position="1484"/>
        <end position="1544"/>
    </location>
</feature>
<feature type="compositionally biased region" description="Polar residues" evidence="6">
    <location>
        <begin position="1189"/>
        <end position="1206"/>
    </location>
</feature>
<feature type="compositionally biased region" description="Polar residues" evidence="6">
    <location>
        <begin position="786"/>
        <end position="802"/>
    </location>
</feature>
<feature type="compositionally biased region" description="Basic and acidic residues" evidence="6">
    <location>
        <begin position="896"/>
        <end position="909"/>
    </location>
</feature>
<dbReference type="InterPro" id="IPR013087">
    <property type="entry name" value="Znf_C2H2_type"/>
</dbReference>
<keyword evidence="3 5" id="KW-0862">Zinc</keyword>
<feature type="domain" description="LIM zinc-binding" evidence="7">
    <location>
        <begin position="525"/>
        <end position="587"/>
    </location>
</feature>
<dbReference type="GO" id="GO:0046872">
    <property type="term" value="F:metal ion binding"/>
    <property type="evidence" value="ECO:0007669"/>
    <property type="project" value="UniProtKB-KW"/>
</dbReference>
<dbReference type="Pfam" id="PF00412">
    <property type="entry name" value="LIM"/>
    <property type="match status" value="1"/>
</dbReference>
<feature type="region of interest" description="Disordered" evidence="6">
    <location>
        <begin position="740"/>
        <end position="823"/>
    </location>
</feature>
<keyword evidence="9" id="KW-1185">Reference proteome</keyword>
<dbReference type="EMBL" id="MBFS01000152">
    <property type="protein sequence ID" value="PVV04174.1"/>
    <property type="molecule type" value="Genomic_DNA"/>
</dbReference>